<accession>A0A1M3KWN1</accession>
<dbReference type="STRING" id="1895771.BGO89_09730"/>
<organism evidence="1 2">
    <name type="scientific">Candidatus Kapaibacterium thiocyanatum</name>
    <dbReference type="NCBI Taxonomy" id="1895771"/>
    <lineage>
        <taxon>Bacteria</taxon>
        <taxon>Pseudomonadati</taxon>
        <taxon>Candidatus Kapaibacteriota</taxon>
        <taxon>Candidatus Kapaibacteriia</taxon>
        <taxon>Candidatus Kapaibacteriales</taxon>
        <taxon>Candidatus Kapaibacteriaceae</taxon>
        <taxon>Candidatus Kapaibacterium</taxon>
    </lineage>
</organism>
<reference evidence="1 2" key="1">
    <citation type="submission" date="2016-09" db="EMBL/GenBank/DDBJ databases">
        <title>Genome-resolved meta-omics ties microbial dynamics to process performance in biotechnology for thiocyanate degradation.</title>
        <authorList>
            <person name="Kantor R.S."/>
            <person name="Huddy R.J."/>
            <person name="Iyer R."/>
            <person name="Thomas B.C."/>
            <person name="Brown C.T."/>
            <person name="Anantharaman K."/>
            <person name="Tringe S."/>
            <person name="Hettich R.L."/>
            <person name="Harrison S.T."/>
            <person name="Banfield J.F."/>
        </authorList>
    </citation>
    <scope>NUCLEOTIDE SEQUENCE [LARGE SCALE GENOMIC DNA]</scope>
    <source>
        <strain evidence="1">59-99</strain>
    </source>
</reference>
<gene>
    <name evidence="1" type="ORF">BGO89_09730</name>
</gene>
<evidence type="ECO:0000313" key="2">
    <source>
        <dbReference type="Proteomes" id="UP000184233"/>
    </source>
</evidence>
<dbReference type="Proteomes" id="UP000184233">
    <property type="component" value="Unassembled WGS sequence"/>
</dbReference>
<evidence type="ECO:0000313" key="1">
    <source>
        <dbReference type="EMBL" id="OJX56800.1"/>
    </source>
</evidence>
<name>A0A1M3KWN1_9BACT</name>
<dbReference type="EMBL" id="MKVH01000024">
    <property type="protein sequence ID" value="OJX56800.1"/>
    <property type="molecule type" value="Genomic_DNA"/>
</dbReference>
<dbReference type="AlphaFoldDB" id="A0A1M3KWN1"/>
<comment type="caution">
    <text evidence="1">The sequence shown here is derived from an EMBL/GenBank/DDBJ whole genome shotgun (WGS) entry which is preliminary data.</text>
</comment>
<protein>
    <submittedName>
        <fullName evidence="1">Uncharacterized protein</fullName>
    </submittedName>
</protein>
<proteinExistence type="predicted"/>
<sequence>MSSASADILKIWIYRCTDGGCNRLWVAAGGGETGAESCEEVGSTCYIVIQQGLHSANGSQIIPLGLVVNGRIDGLEARNTITSEVDPSIPMGGFTFMSGEAMVRIVEYTSQPQYVGATISMSGVTLAPDGSFTITFPYIP</sequence>